<organism evidence="2 3">
    <name type="scientific">Stichopus japonicus</name>
    <name type="common">Sea cucumber</name>
    <dbReference type="NCBI Taxonomy" id="307972"/>
    <lineage>
        <taxon>Eukaryota</taxon>
        <taxon>Metazoa</taxon>
        <taxon>Echinodermata</taxon>
        <taxon>Eleutherozoa</taxon>
        <taxon>Echinozoa</taxon>
        <taxon>Holothuroidea</taxon>
        <taxon>Aspidochirotacea</taxon>
        <taxon>Aspidochirotida</taxon>
        <taxon>Stichopodidae</taxon>
        <taxon>Apostichopus</taxon>
    </lineage>
</organism>
<gene>
    <name evidence="2" type="ORF">BSL78_03038</name>
</gene>
<feature type="region of interest" description="Disordered" evidence="1">
    <location>
        <begin position="225"/>
        <end position="248"/>
    </location>
</feature>
<evidence type="ECO:0000313" key="3">
    <source>
        <dbReference type="Proteomes" id="UP000230750"/>
    </source>
</evidence>
<comment type="caution">
    <text evidence="2">The sequence shown here is derived from an EMBL/GenBank/DDBJ whole genome shotgun (WGS) entry which is preliminary data.</text>
</comment>
<protein>
    <submittedName>
        <fullName evidence="2">Uncharacterized protein</fullName>
    </submittedName>
</protein>
<keyword evidence="3" id="KW-1185">Reference proteome</keyword>
<dbReference type="OrthoDB" id="2126613at2759"/>
<accession>A0A2G8LIN0</accession>
<proteinExistence type="predicted"/>
<sequence>MKTVTRPMVRSMFVGKLTVTRPMVRSMFVGKLTVTRPMVRSMFVGKLTVIRPMVRSMFVGKLTVIRPMVRSMLVGYLSLDMVLFVWDQYLIGLDAPNYDIIPVITALTISLLRLQVLQCQTAEEISSCLKRDGNKLKKEFYMYEKFLSRSQYLLEQQTSVRFQNYPMPWNVNVPASDVESSVTRENIRLKDLLEKESRKRQEVEERYTTGMKEMKEELNQLRKLIEKDEDAKNENDNLHQPSTSYSGQ</sequence>
<feature type="compositionally biased region" description="Polar residues" evidence="1">
    <location>
        <begin position="238"/>
        <end position="248"/>
    </location>
</feature>
<dbReference type="AlphaFoldDB" id="A0A2G8LIN0"/>
<dbReference type="EMBL" id="MRZV01000067">
    <property type="protein sequence ID" value="PIK60040.1"/>
    <property type="molecule type" value="Genomic_DNA"/>
</dbReference>
<dbReference type="Proteomes" id="UP000230750">
    <property type="component" value="Unassembled WGS sequence"/>
</dbReference>
<evidence type="ECO:0000256" key="1">
    <source>
        <dbReference type="SAM" id="MobiDB-lite"/>
    </source>
</evidence>
<dbReference type="STRING" id="307972.A0A2G8LIN0"/>
<feature type="compositionally biased region" description="Basic and acidic residues" evidence="1">
    <location>
        <begin position="225"/>
        <end position="237"/>
    </location>
</feature>
<reference evidence="2 3" key="1">
    <citation type="journal article" date="2017" name="PLoS Biol.">
        <title>The sea cucumber genome provides insights into morphological evolution and visceral regeneration.</title>
        <authorList>
            <person name="Zhang X."/>
            <person name="Sun L."/>
            <person name="Yuan J."/>
            <person name="Sun Y."/>
            <person name="Gao Y."/>
            <person name="Zhang L."/>
            <person name="Li S."/>
            <person name="Dai H."/>
            <person name="Hamel J.F."/>
            <person name="Liu C."/>
            <person name="Yu Y."/>
            <person name="Liu S."/>
            <person name="Lin W."/>
            <person name="Guo K."/>
            <person name="Jin S."/>
            <person name="Xu P."/>
            <person name="Storey K.B."/>
            <person name="Huan P."/>
            <person name="Zhang T."/>
            <person name="Zhou Y."/>
            <person name="Zhang J."/>
            <person name="Lin C."/>
            <person name="Li X."/>
            <person name="Xing L."/>
            <person name="Huo D."/>
            <person name="Sun M."/>
            <person name="Wang L."/>
            <person name="Mercier A."/>
            <person name="Li F."/>
            <person name="Yang H."/>
            <person name="Xiang J."/>
        </authorList>
    </citation>
    <scope>NUCLEOTIDE SEQUENCE [LARGE SCALE GENOMIC DNA]</scope>
    <source>
        <strain evidence="2">Shaxun</strain>
        <tissue evidence="2">Muscle</tissue>
    </source>
</reference>
<evidence type="ECO:0000313" key="2">
    <source>
        <dbReference type="EMBL" id="PIK60040.1"/>
    </source>
</evidence>
<name>A0A2G8LIN0_STIJA</name>
<dbReference type="Gene3D" id="1.10.472.80">
    <property type="entry name" value="Ypt/Rab-GAP domain of gyp1p, domain 3"/>
    <property type="match status" value="1"/>
</dbReference>